<dbReference type="InterPro" id="IPR014756">
    <property type="entry name" value="Ig_E-set"/>
</dbReference>
<dbReference type="Pfam" id="PF00174">
    <property type="entry name" value="Oxidored_molyb"/>
    <property type="match status" value="1"/>
</dbReference>
<dbReference type="CDD" id="cd02110">
    <property type="entry name" value="SO_family_Moco_dimer"/>
    <property type="match status" value="1"/>
</dbReference>
<dbReference type="GO" id="GO:0008482">
    <property type="term" value="F:sulfite oxidase activity"/>
    <property type="evidence" value="ECO:0007669"/>
    <property type="project" value="TreeGrafter"/>
</dbReference>
<keyword evidence="3" id="KW-0479">Metal-binding</keyword>
<dbReference type="InterPro" id="IPR036374">
    <property type="entry name" value="OxRdtase_Mopterin-bd_sf"/>
</dbReference>
<evidence type="ECO:0000256" key="3">
    <source>
        <dbReference type="ARBA" id="ARBA00022723"/>
    </source>
</evidence>
<name>A0A495A987_9MICC</name>
<dbReference type="GO" id="GO:0043546">
    <property type="term" value="F:molybdopterin cofactor binding"/>
    <property type="evidence" value="ECO:0007669"/>
    <property type="project" value="TreeGrafter"/>
</dbReference>
<dbReference type="PANTHER" id="PTHR19372">
    <property type="entry name" value="SULFITE REDUCTASE"/>
    <property type="match status" value="1"/>
</dbReference>
<evidence type="ECO:0000313" key="7">
    <source>
        <dbReference type="EMBL" id="RKQ36606.1"/>
    </source>
</evidence>
<dbReference type="Pfam" id="PF03404">
    <property type="entry name" value="Mo-co_dimer"/>
    <property type="match status" value="1"/>
</dbReference>
<feature type="domain" description="Moybdenum cofactor oxidoreductase dimerisation" evidence="6">
    <location>
        <begin position="245"/>
        <end position="357"/>
    </location>
</feature>
<dbReference type="SUPFAM" id="SSF81296">
    <property type="entry name" value="E set domains"/>
    <property type="match status" value="1"/>
</dbReference>
<dbReference type="AlphaFoldDB" id="A0A495A987"/>
<evidence type="ECO:0000256" key="1">
    <source>
        <dbReference type="ARBA" id="ARBA00001924"/>
    </source>
</evidence>
<evidence type="ECO:0000259" key="5">
    <source>
        <dbReference type="Pfam" id="PF00174"/>
    </source>
</evidence>
<dbReference type="GO" id="GO:0006790">
    <property type="term" value="P:sulfur compound metabolic process"/>
    <property type="evidence" value="ECO:0007669"/>
    <property type="project" value="TreeGrafter"/>
</dbReference>
<dbReference type="RefSeq" id="WP_121029921.1">
    <property type="nucleotide sequence ID" value="NZ_PNJG02000001.1"/>
</dbReference>
<dbReference type="Gene3D" id="2.60.40.650">
    <property type="match status" value="1"/>
</dbReference>
<dbReference type="InterPro" id="IPR000572">
    <property type="entry name" value="OxRdtase_Mopterin-bd_dom"/>
</dbReference>
<proteinExistence type="predicted"/>
<protein>
    <submittedName>
        <fullName evidence="7">Sulfite oxidase</fullName>
    </submittedName>
</protein>
<sequence>MWHKREMVVHESDPYNAEPPRNRLLAPLTDADSFYVRNHGPVPELSPDTWSVAVTGLVSEPVTLSLGQLQARFAQHTVLATMQCAGNRRSGFLPVRDIPGEDPWGPGATSTARWTGVRLGDVLRAAGVHDAARHVEFAAPEVSQLADPPQPYGGSVPLGKALADEVLLAWGMNGAPLPPVHGGPVRVVVPGYVGARSVKWVRRITVRADPSENYFQATAYRVLAPEEDPDAAGPGDGISLGPVALNCDILSPEPDERVGTGPVLVRGYAHAGDDRRVARVDVSGDGGRTWCRADLDAAPSPWAWQHWRATVELAGPGPHTLLARAWDSTGACQPESAAALWNPKGYVNNSWARVPVNPAAAAD</sequence>
<gene>
    <name evidence="7" type="ORF">C1C97_002875</name>
</gene>
<comment type="cofactor">
    <cofactor evidence="1">
        <name>Mo-molybdopterin</name>
        <dbReference type="ChEBI" id="CHEBI:71302"/>
    </cofactor>
</comment>
<comment type="caution">
    <text evidence="7">The sequence shown here is derived from an EMBL/GenBank/DDBJ whole genome shotgun (WGS) entry which is preliminary data.</text>
</comment>
<dbReference type="PRINTS" id="PR00407">
    <property type="entry name" value="EUMOPTERIN"/>
</dbReference>
<dbReference type="EMBL" id="PNJG02000001">
    <property type="protein sequence ID" value="RKQ36606.1"/>
    <property type="molecule type" value="Genomic_DNA"/>
</dbReference>
<dbReference type="InterPro" id="IPR005066">
    <property type="entry name" value="MoCF_OxRdtse_dimer"/>
</dbReference>
<dbReference type="Gene3D" id="3.90.420.10">
    <property type="entry name" value="Oxidoreductase, molybdopterin-binding domain"/>
    <property type="match status" value="1"/>
</dbReference>
<evidence type="ECO:0000313" key="8">
    <source>
        <dbReference type="Proteomes" id="UP000249516"/>
    </source>
</evidence>
<evidence type="ECO:0000259" key="6">
    <source>
        <dbReference type="Pfam" id="PF03404"/>
    </source>
</evidence>
<keyword evidence="4" id="KW-0560">Oxidoreductase</keyword>
<dbReference type="SUPFAM" id="SSF56524">
    <property type="entry name" value="Oxidoreductase molybdopterin-binding domain"/>
    <property type="match status" value="1"/>
</dbReference>
<dbReference type="Proteomes" id="UP000249516">
    <property type="component" value="Unassembled WGS sequence"/>
</dbReference>
<evidence type="ECO:0000256" key="4">
    <source>
        <dbReference type="ARBA" id="ARBA00023002"/>
    </source>
</evidence>
<organism evidence="7 8">
    <name type="scientific">Kocuria tytonis</name>
    <dbReference type="NCBI Taxonomy" id="2054280"/>
    <lineage>
        <taxon>Bacteria</taxon>
        <taxon>Bacillati</taxon>
        <taxon>Actinomycetota</taxon>
        <taxon>Actinomycetes</taxon>
        <taxon>Micrococcales</taxon>
        <taxon>Micrococcaceae</taxon>
        <taxon>Kocuria</taxon>
    </lineage>
</organism>
<keyword evidence="8" id="KW-1185">Reference proteome</keyword>
<dbReference type="GO" id="GO:0020037">
    <property type="term" value="F:heme binding"/>
    <property type="evidence" value="ECO:0007669"/>
    <property type="project" value="TreeGrafter"/>
</dbReference>
<evidence type="ECO:0000256" key="2">
    <source>
        <dbReference type="ARBA" id="ARBA00022505"/>
    </source>
</evidence>
<dbReference type="PANTHER" id="PTHR19372:SF7">
    <property type="entry name" value="SULFITE OXIDASE, MITOCHONDRIAL"/>
    <property type="match status" value="1"/>
</dbReference>
<dbReference type="OrthoDB" id="9795587at2"/>
<feature type="domain" description="Oxidoreductase molybdopterin-binding" evidence="5">
    <location>
        <begin position="39"/>
        <end position="215"/>
    </location>
</feature>
<accession>A0A495A987</accession>
<reference evidence="7 8" key="1">
    <citation type="submission" date="2018-10" db="EMBL/GenBank/DDBJ databases">
        <title>Kocuria tytouropygialis sp. nov., isolated from the uropygial gland of an American barn owl (Tyto furcata).</title>
        <authorList>
            <person name="Braun M.S."/>
            <person name="Wang E."/>
            <person name="Zimmermann S."/>
            <person name="Wagner H."/>
            <person name="Wink M."/>
        </authorList>
    </citation>
    <scope>NUCLEOTIDE SEQUENCE [LARGE SCALE GENOMIC DNA]</scope>
    <source>
        <strain evidence="7 8">442</strain>
    </source>
</reference>
<dbReference type="InterPro" id="IPR008335">
    <property type="entry name" value="Mopterin_OxRdtase_euk"/>
</dbReference>
<keyword evidence="2" id="KW-0500">Molybdenum</keyword>
<dbReference type="GO" id="GO:0030151">
    <property type="term" value="F:molybdenum ion binding"/>
    <property type="evidence" value="ECO:0007669"/>
    <property type="project" value="InterPro"/>
</dbReference>